<reference evidence="3" key="1">
    <citation type="submission" date="2016-10" db="EMBL/GenBank/DDBJ databases">
        <authorList>
            <person name="Varghese N."/>
            <person name="Submissions S."/>
        </authorList>
    </citation>
    <scope>NUCLEOTIDE SEQUENCE [LARGE SCALE GENOMIC DNA]</scope>
    <source>
        <strain evidence="3">DSM 45413</strain>
    </source>
</reference>
<feature type="compositionally biased region" description="Acidic residues" evidence="1">
    <location>
        <begin position="149"/>
        <end position="160"/>
    </location>
</feature>
<feature type="region of interest" description="Disordered" evidence="1">
    <location>
        <begin position="145"/>
        <end position="166"/>
    </location>
</feature>
<gene>
    <name evidence="2" type="ORF">SAMN05660991_04362</name>
</gene>
<accession>A0A1H8WFT1</accession>
<dbReference type="STRING" id="673521.SAMN05660991_04362"/>
<evidence type="ECO:0000313" key="3">
    <source>
        <dbReference type="Proteomes" id="UP000198960"/>
    </source>
</evidence>
<sequence length="166" mass="17512">AIDAVGDTQRKADEAIDAVGDTQRKADAAIGAVGGTIERAGGAVGRAEAVIARVDPLLAGFEGPLRQLVPVVQRLAESLSAQEIEAMVAIIDRLPTLLGHLDDDVLPVLKTLDGVGPDVHDLVDTMQDLRQVVKGFPGSKLFRRRGAEEIAEDDQEEGEAEERAGS</sequence>
<evidence type="ECO:0000313" key="2">
    <source>
        <dbReference type="EMBL" id="SEP26486.1"/>
    </source>
</evidence>
<evidence type="ECO:0000256" key="1">
    <source>
        <dbReference type="SAM" id="MobiDB-lite"/>
    </source>
</evidence>
<protein>
    <submittedName>
        <fullName evidence="2">Uncharacterized protein</fullName>
    </submittedName>
</protein>
<proteinExistence type="predicted"/>
<keyword evidence="3" id="KW-1185">Reference proteome</keyword>
<dbReference type="AlphaFoldDB" id="A0A1H8WFT1"/>
<feature type="non-terminal residue" evidence="2">
    <location>
        <position position="1"/>
    </location>
</feature>
<dbReference type="Proteomes" id="UP000198960">
    <property type="component" value="Unassembled WGS sequence"/>
</dbReference>
<dbReference type="EMBL" id="FOEE01000020">
    <property type="protein sequence ID" value="SEP26486.1"/>
    <property type="molecule type" value="Genomic_DNA"/>
</dbReference>
<name>A0A1H8WFT1_9ACTN</name>
<organism evidence="2 3">
    <name type="scientific">Trujillonella endophytica</name>
    <dbReference type="NCBI Taxonomy" id="673521"/>
    <lineage>
        <taxon>Bacteria</taxon>
        <taxon>Bacillati</taxon>
        <taxon>Actinomycetota</taxon>
        <taxon>Actinomycetes</taxon>
        <taxon>Geodermatophilales</taxon>
        <taxon>Geodermatophilaceae</taxon>
        <taxon>Trujillonella</taxon>
    </lineage>
</organism>